<evidence type="ECO:0000256" key="3">
    <source>
        <dbReference type="ARBA" id="ARBA00022763"/>
    </source>
</evidence>
<dbReference type="GO" id="GO:0005657">
    <property type="term" value="C:replication fork"/>
    <property type="evidence" value="ECO:0007669"/>
    <property type="project" value="TreeGrafter"/>
</dbReference>
<dbReference type="Proteomes" id="UP000008066">
    <property type="component" value="Unassembled WGS sequence"/>
</dbReference>
<dbReference type="PANTHER" id="PTHR46239:SF1">
    <property type="entry name" value="DNA REPAIR PROTEIN RAD51 HOMOLOG 3"/>
    <property type="match status" value="1"/>
</dbReference>
<reference evidence="8 9" key="1">
    <citation type="journal article" date="2011" name="Cell">
        <title>Insight into structure and assembly of the nuclear pore complex by utilizing the genome of a eukaryotic thermophile.</title>
        <authorList>
            <person name="Amlacher S."/>
            <person name="Sarges P."/>
            <person name="Flemming D."/>
            <person name="van Noort V."/>
            <person name="Kunze R."/>
            <person name="Devos D.P."/>
            <person name="Arumugam M."/>
            <person name="Bork P."/>
            <person name="Hurt E."/>
        </authorList>
    </citation>
    <scope>NUCLEOTIDE SEQUENCE [LARGE SCALE GENOMIC DNA]</scope>
    <source>
        <strain evidence="9">DSM 1495 / CBS 144.50 / IMI 039719</strain>
    </source>
</reference>
<keyword evidence="5" id="KW-0234">DNA repair</keyword>
<dbReference type="PROSITE" id="PS50162">
    <property type="entry name" value="RECA_2"/>
    <property type="match status" value="1"/>
</dbReference>
<dbReference type="OrthoDB" id="5957327at2759"/>
<dbReference type="STRING" id="759272.G0S8N6"/>
<dbReference type="GO" id="GO:0000707">
    <property type="term" value="P:meiotic DNA recombinase assembly"/>
    <property type="evidence" value="ECO:0007669"/>
    <property type="project" value="TreeGrafter"/>
</dbReference>
<dbReference type="PANTHER" id="PTHR46239">
    <property type="entry name" value="DNA REPAIR PROTEIN RAD51 HOMOLOG 3 RAD51C"/>
    <property type="match status" value="1"/>
</dbReference>
<dbReference type="GO" id="GO:0007131">
    <property type="term" value="P:reciprocal meiotic recombination"/>
    <property type="evidence" value="ECO:0007669"/>
    <property type="project" value="TreeGrafter"/>
</dbReference>
<evidence type="ECO:0000259" key="7">
    <source>
        <dbReference type="PROSITE" id="PS50162"/>
    </source>
</evidence>
<keyword evidence="9" id="KW-1185">Reference proteome</keyword>
<dbReference type="Gene3D" id="3.40.50.300">
    <property type="entry name" value="P-loop containing nucleotide triphosphate hydrolases"/>
    <property type="match status" value="1"/>
</dbReference>
<keyword evidence="4" id="KW-0067">ATP-binding</keyword>
<dbReference type="Pfam" id="PF00154">
    <property type="entry name" value="RecA_N"/>
    <property type="match status" value="1"/>
</dbReference>
<dbReference type="GO" id="GO:0008821">
    <property type="term" value="F:crossover junction DNA endonuclease activity"/>
    <property type="evidence" value="ECO:0007669"/>
    <property type="project" value="TreeGrafter"/>
</dbReference>
<dbReference type="GO" id="GO:0005524">
    <property type="term" value="F:ATP binding"/>
    <property type="evidence" value="ECO:0007669"/>
    <property type="project" value="UniProtKB-KW"/>
</dbReference>
<dbReference type="GO" id="GO:0033063">
    <property type="term" value="C:Rad51B-Rad51C-Rad51D-XRCC2 complex"/>
    <property type="evidence" value="ECO:0007669"/>
    <property type="project" value="TreeGrafter"/>
</dbReference>
<dbReference type="eggNOG" id="KOG1433">
    <property type="taxonomic scope" value="Eukaryota"/>
</dbReference>
<gene>
    <name evidence="8" type="ORF">CTHT_0038760</name>
</gene>
<keyword evidence="3" id="KW-0227">DNA damage</keyword>
<dbReference type="CDD" id="cd01393">
    <property type="entry name" value="RecA-like"/>
    <property type="match status" value="1"/>
</dbReference>
<dbReference type="GO" id="GO:0000400">
    <property type="term" value="F:four-way junction DNA binding"/>
    <property type="evidence" value="ECO:0007669"/>
    <property type="project" value="TreeGrafter"/>
</dbReference>
<dbReference type="SUPFAM" id="SSF52540">
    <property type="entry name" value="P-loop containing nucleoside triphosphate hydrolases"/>
    <property type="match status" value="1"/>
</dbReference>
<dbReference type="GO" id="GO:0033065">
    <property type="term" value="C:Rad51C-XRCC3 complex"/>
    <property type="evidence" value="ECO:0007669"/>
    <property type="project" value="TreeGrafter"/>
</dbReference>
<dbReference type="RefSeq" id="XP_006694292.1">
    <property type="nucleotide sequence ID" value="XM_006694229.1"/>
</dbReference>
<dbReference type="AlphaFoldDB" id="G0S8N6"/>
<accession>G0S8N6</accession>
<evidence type="ECO:0000313" key="8">
    <source>
        <dbReference type="EMBL" id="EGS21996.1"/>
    </source>
</evidence>
<evidence type="ECO:0000256" key="1">
    <source>
        <dbReference type="ARBA" id="ARBA00004123"/>
    </source>
</evidence>
<proteinExistence type="predicted"/>
<protein>
    <recommendedName>
        <fullName evidence="7">RecA family profile 1 domain-containing protein</fullName>
    </recommendedName>
</protein>
<dbReference type="HOGENOM" id="CLU_043547_0_0_1"/>
<dbReference type="InterPro" id="IPR027417">
    <property type="entry name" value="P-loop_NTPase"/>
</dbReference>
<evidence type="ECO:0000256" key="5">
    <source>
        <dbReference type="ARBA" id="ARBA00023204"/>
    </source>
</evidence>
<sequence length="492" mass="52992">MVDYHDIHGYDNASFDLPSTHRLPTVSAAQALQDLEGRKGSNFISTGIESLNAALAAGLDGSVAGGVHKGHVTEIWGPSGSGKTAFGIQLAATCLKDGRGVVWVDAFHPLPIHRLRSAVQGKDAGKGEDEGDFSVFDDFTHYTCPSLPHLIALLCRPTASCIPQGTALIVVDTLSALINHAFPKVPESRPSGDVKGNKSPPMGARRLQALQYIVGSLQKLAATRDVAIVVLTQCATKMQAERGATLVPAITATVWEQGMSTRLVLFRNWAQQGVEPLGLRFVGVQKLNGKVQSSWIDSVCAFRIEETGLVTVEYDTTQQTEALSSVQAQKRKLGDTDLEIADSEDEDYGWGDDDELPPMPSQWQGSEDLLLTREPESEVYEIDGADEGEEQEEDPDDNIKSGTVEFSLSPDSLTTLLAWDSVGIVVRCLIEPPFLQPFENTCQETSLKAPGQAVSVGPLPVRANMPLPDGGGVKWFVTASNSQQTADRMELV</sequence>
<organism evidence="9">
    <name type="scientific">Chaetomium thermophilum (strain DSM 1495 / CBS 144.50 / IMI 039719)</name>
    <name type="common">Thermochaetoides thermophila</name>
    <dbReference type="NCBI Taxonomy" id="759272"/>
    <lineage>
        <taxon>Eukaryota</taxon>
        <taxon>Fungi</taxon>
        <taxon>Dikarya</taxon>
        <taxon>Ascomycota</taxon>
        <taxon>Pezizomycotina</taxon>
        <taxon>Sordariomycetes</taxon>
        <taxon>Sordariomycetidae</taxon>
        <taxon>Sordariales</taxon>
        <taxon>Chaetomiaceae</taxon>
        <taxon>Thermochaetoides</taxon>
    </lineage>
</organism>
<evidence type="ECO:0000313" key="9">
    <source>
        <dbReference type="Proteomes" id="UP000008066"/>
    </source>
</evidence>
<evidence type="ECO:0000256" key="4">
    <source>
        <dbReference type="ARBA" id="ARBA00022840"/>
    </source>
</evidence>
<evidence type="ECO:0000256" key="2">
    <source>
        <dbReference type="ARBA" id="ARBA00022741"/>
    </source>
</evidence>
<dbReference type="InterPro" id="IPR052093">
    <property type="entry name" value="HR_Repair_Mediator"/>
</dbReference>
<dbReference type="GeneID" id="18257914"/>
<comment type="subcellular location">
    <subcellularLocation>
        <location evidence="1">Nucleus</location>
    </subcellularLocation>
</comment>
<keyword evidence="6" id="KW-0539">Nucleus</keyword>
<dbReference type="GO" id="GO:0140664">
    <property type="term" value="F:ATP-dependent DNA damage sensor activity"/>
    <property type="evidence" value="ECO:0007669"/>
    <property type="project" value="InterPro"/>
</dbReference>
<dbReference type="InterPro" id="IPR020588">
    <property type="entry name" value="RecA_ATP-bd"/>
</dbReference>
<feature type="domain" description="RecA family profile 1" evidence="7">
    <location>
        <begin position="40"/>
        <end position="234"/>
    </location>
</feature>
<name>G0S8N6_CHATD</name>
<evidence type="ECO:0000256" key="6">
    <source>
        <dbReference type="ARBA" id="ARBA00023242"/>
    </source>
</evidence>
<dbReference type="InterPro" id="IPR049428">
    <property type="entry name" value="RecA-like_N"/>
</dbReference>
<keyword evidence="2" id="KW-0547">Nucleotide-binding</keyword>
<dbReference type="EMBL" id="GL988041">
    <property type="protein sequence ID" value="EGS21996.1"/>
    <property type="molecule type" value="Genomic_DNA"/>
</dbReference>
<dbReference type="KEGG" id="cthr:CTHT_0038760"/>
<dbReference type="OMA" id="IACNALR"/>